<evidence type="ECO:0000259" key="3">
    <source>
        <dbReference type="Pfam" id="PF01361"/>
    </source>
</evidence>
<dbReference type="Pfam" id="PF01361">
    <property type="entry name" value="Tautomerase"/>
    <property type="match status" value="1"/>
</dbReference>
<comment type="similarity">
    <text evidence="1">Belongs to the 4-oxalocrotonate tautomerase family.</text>
</comment>
<dbReference type="AlphaFoldDB" id="A0A839IQZ6"/>
<dbReference type="EMBL" id="JACJFM010000010">
    <property type="protein sequence ID" value="MBB1486972.1"/>
    <property type="molecule type" value="Genomic_DNA"/>
</dbReference>
<dbReference type="Proteomes" id="UP000565262">
    <property type="component" value="Unassembled WGS sequence"/>
</dbReference>
<reference evidence="4 5" key="1">
    <citation type="submission" date="2020-08" db="EMBL/GenBank/DDBJ databases">
        <title>Oceanospirillum sp. nov. isolated from marine sediment.</title>
        <authorList>
            <person name="Ji X."/>
        </authorList>
    </citation>
    <scope>NUCLEOTIDE SEQUENCE [LARGE SCALE GENOMIC DNA]</scope>
    <source>
        <strain evidence="4 5">D5</strain>
    </source>
</reference>
<evidence type="ECO:0000256" key="1">
    <source>
        <dbReference type="ARBA" id="ARBA00006723"/>
    </source>
</evidence>
<dbReference type="RefSeq" id="WP_182808752.1">
    <property type="nucleotide sequence ID" value="NZ_JACJFM010000010.1"/>
</dbReference>
<dbReference type="InterPro" id="IPR014347">
    <property type="entry name" value="Tautomerase/MIF_sf"/>
</dbReference>
<name>A0A839IQZ6_9GAMM</name>
<gene>
    <name evidence="4" type="ORF">H4O21_10145</name>
</gene>
<evidence type="ECO:0000256" key="2">
    <source>
        <dbReference type="ARBA" id="ARBA00023235"/>
    </source>
</evidence>
<dbReference type="InterPro" id="IPR004370">
    <property type="entry name" value="4-OT-like_dom"/>
</dbReference>
<dbReference type="PANTHER" id="PTHR35530:SF1">
    <property type="entry name" value="2-HYDROXYMUCONATE TAUTOMERASE"/>
    <property type="match status" value="1"/>
</dbReference>
<dbReference type="Gene3D" id="3.30.429.10">
    <property type="entry name" value="Macrophage Migration Inhibitory Factor"/>
    <property type="match status" value="1"/>
</dbReference>
<keyword evidence="5" id="KW-1185">Reference proteome</keyword>
<dbReference type="SUPFAM" id="SSF55331">
    <property type="entry name" value="Tautomerase/MIF"/>
    <property type="match status" value="1"/>
</dbReference>
<dbReference type="GO" id="GO:0016853">
    <property type="term" value="F:isomerase activity"/>
    <property type="evidence" value="ECO:0007669"/>
    <property type="project" value="UniProtKB-KW"/>
</dbReference>
<dbReference type="PANTHER" id="PTHR35530">
    <property type="entry name" value="TAUTOMERASE-RELATED"/>
    <property type="match status" value="1"/>
</dbReference>
<evidence type="ECO:0000313" key="5">
    <source>
        <dbReference type="Proteomes" id="UP000565262"/>
    </source>
</evidence>
<accession>A0A839IQZ6</accession>
<feature type="domain" description="4-oxalocrotonate tautomerase-like" evidence="3">
    <location>
        <begin position="2"/>
        <end position="57"/>
    </location>
</feature>
<evidence type="ECO:0000313" key="4">
    <source>
        <dbReference type="EMBL" id="MBB1486972.1"/>
    </source>
</evidence>
<protein>
    <submittedName>
        <fullName evidence="4">Tautomerase family protein</fullName>
    </submittedName>
</protein>
<sequence>MPIIEMHLLEGRSDQMKAKMAEAVSEAVAETLEVDKNSVRILITEHKNAEFYVGGKTKFAIE</sequence>
<organism evidence="4 5">
    <name type="scientific">Oceanospirillum sediminis</name>
    <dbReference type="NCBI Taxonomy" id="2760088"/>
    <lineage>
        <taxon>Bacteria</taxon>
        <taxon>Pseudomonadati</taxon>
        <taxon>Pseudomonadota</taxon>
        <taxon>Gammaproteobacteria</taxon>
        <taxon>Oceanospirillales</taxon>
        <taxon>Oceanospirillaceae</taxon>
        <taxon>Oceanospirillum</taxon>
    </lineage>
</organism>
<proteinExistence type="inferred from homology"/>
<comment type="caution">
    <text evidence="4">The sequence shown here is derived from an EMBL/GenBank/DDBJ whole genome shotgun (WGS) entry which is preliminary data.</text>
</comment>
<keyword evidence="2" id="KW-0413">Isomerase</keyword>